<proteinExistence type="predicted"/>
<sequence length="74" mass="8485">MIISSSNKRNPLLHNLVIPIAHLNKHKERLNQKSSVVRLYFSRRLRKIRVLGSSNGRLPQAFICPSTLHCSLLL</sequence>
<name>A0A8S5NRD5_9CAUD</name>
<evidence type="ECO:0000313" key="1">
    <source>
        <dbReference type="EMBL" id="DAD97249.1"/>
    </source>
</evidence>
<organism evidence="1">
    <name type="scientific">Siphoviridae sp. ctWsj12</name>
    <dbReference type="NCBI Taxonomy" id="2826363"/>
    <lineage>
        <taxon>Viruses</taxon>
        <taxon>Duplodnaviria</taxon>
        <taxon>Heunggongvirae</taxon>
        <taxon>Uroviricota</taxon>
        <taxon>Caudoviricetes</taxon>
    </lineage>
</organism>
<protein>
    <submittedName>
        <fullName evidence="1">Uncharacterized protein</fullName>
    </submittedName>
</protein>
<reference evidence="1" key="1">
    <citation type="journal article" date="2021" name="Proc. Natl. Acad. Sci. U.S.A.">
        <title>A Catalog of Tens of Thousands of Viruses from Human Metagenomes Reveals Hidden Associations with Chronic Diseases.</title>
        <authorList>
            <person name="Tisza M.J."/>
            <person name="Buck C.B."/>
        </authorList>
    </citation>
    <scope>NUCLEOTIDE SEQUENCE</scope>
    <source>
        <strain evidence="1">CtWsj12</strain>
    </source>
</reference>
<dbReference type="EMBL" id="BK015233">
    <property type="protein sequence ID" value="DAD97249.1"/>
    <property type="molecule type" value="Genomic_DNA"/>
</dbReference>
<accession>A0A8S5NRD5</accession>